<reference evidence="2" key="1">
    <citation type="journal article" date="2020" name="Fungal Divers.">
        <title>Resolving the Mortierellaceae phylogeny through synthesis of multi-gene phylogenetics and phylogenomics.</title>
        <authorList>
            <person name="Vandepol N."/>
            <person name="Liber J."/>
            <person name="Desiro A."/>
            <person name="Na H."/>
            <person name="Kennedy M."/>
            <person name="Barry K."/>
            <person name="Grigoriev I.V."/>
            <person name="Miller A.N."/>
            <person name="O'Donnell K."/>
            <person name="Stajich J.E."/>
            <person name="Bonito G."/>
        </authorList>
    </citation>
    <scope>NUCLEOTIDE SEQUENCE</scope>
    <source>
        <strain evidence="2">CK1249</strain>
    </source>
</reference>
<feature type="compositionally biased region" description="Low complexity" evidence="1">
    <location>
        <begin position="229"/>
        <end position="244"/>
    </location>
</feature>
<sequence>MTSLESSPVSYSLRRQYFHPLPPPDHNTDNGAGVSPNQSSVFIDNASDFGDIKGKGKKRYTAPLESMESSSVGSRVQSRIFDQSKSIPAAGNNQLSSAKKEPRHRIRKTLSLEWSPENNALTTSVPPLRFKPKRSAALISDPSSRSQRMANDIRSTSASEQSSQRVKGPRPVPNFEGVQNQKRRSKASNNAGVANVSPEGRSLESQSEVAEQDDSNLVLVKTTSTVPKEQAQQATEQQSSATTERPSSVLVELSSHNAGNTEQLMQDVQQFVADTTPQKTHVTYPSAPILIPVPKSHLSRHRPVDYSSSSHAADGAGTLPEVPSSPVTSTSTGNKRLSNSTSRGTARRIIYSADLEQGLPEGRIARESNFEIVPSNRVSVSSRTNSSATGSKYCSRPSRFPEGVDFQDFSTATIVVQSNKRGIGRIRSSEGAQQPDKDKIATAVNTERKGRSPLPKPVDLDGMSDSDEELGAARYKAEVLKRAAEDAANAANLAAAKASAAAAAVVEAKAARLRLKNERALKIPIQAQRVEYVHHSRAVLAKEVRILPSRMHSWSMVMDHISLSTSEDQNVGSTVDEGIPADKEKESAMVAHPDSDSNVDDQKSTSELPLALQSPKALLPSSTAAISRPVRRSKCLSSIDSSRHLSETKATSAARSYQVLINGMTPEELISSIRFENDHEGTAGYYGPREYARDEENRRLQESRDAARTAPAESGSRLMPILRRVQSLAEIFYGVRKTSADEDQGTSGRT</sequence>
<feature type="compositionally biased region" description="Polar residues" evidence="1">
    <location>
        <begin position="141"/>
        <end position="165"/>
    </location>
</feature>
<proteinExistence type="predicted"/>
<dbReference type="OrthoDB" id="2428156at2759"/>
<feature type="region of interest" description="Disordered" evidence="1">
    <location>
        <begin position="300"/>
        <end position="344"/>
    </location>
</feature>
<feature type="region of interest" description="Disordered" evidence="1">
    <location>
        <begin position="679"/>
        <end position="718"/>
    </location>
</feature>
<comment type="caution">
    <text evidence="2">The sequence shown here is derived from an EMBL/GenBank/DDBJ whole genome shotgun (WGS) entry which is preliminary data.</text>
</comment>
<feature type="compositionally biased region" description="Polar residues" evidence="1">
    <location>
        <begin position="1"/>
        <end position="10"/>
    </location>
</feature>
<feature type="compositionally biased region" description="Polar residues" evidence="1">
    <location>
        <begin position="67"/>
        <end position="97"/>
    </location>
</feature>
<accession>A0A9P6M6P4</accession>
<evidence type="ECO:0000313" key="3">
    <source>
        <dbReference type="Proteomes" id="UP000738359"/>
    </source>
</evidence>
<feature type="compositionally biased region" description="Polar residues" evidence="1">
    <location>
        <begin position="333"/>
        <end position="344"/>
    </location>
</feature>
<gene>
    <name evidence="2" type="ORF">BGZ70_008253</name>
</gene>
<organism evidence="2 3">
    <name type="scientific">Mortierella alpina</name>
    <name type="common">Oleaginous fungus</name>
    <name type="synonym">Mortierella renispora</name>
    <dbReference type="NCBI Taxonomy" id="64518"/>
    <lineage>
        <taxon>Eukaryota</taxon>
        <taxon>Fungi</taxon>
        <taxon>Fungi incertae sedis</taxon>
        <taxon>Mucoromycota</taxon>
        <taxon>Mortierellomycotina</taxon>
        <taxon>Mortierellomycetes</taxon>
        <taxon>Mortierellales</taxon>
        <taxon>Mortierellaceae</taxon>
        <taxon>Mortierella</taxon>
    </lineage>
</organism>
<keyword evidence="3" id="KW-1185">Reference proteome</keyword>
<feature type="compositionally biased region" description="Basic and acidic residues" evidence="1">
    <location>
        <begin position="690"/>
        <end position="707"/>
    </location>
</feature>
<dbReference type="Proteomes" id="UP000738359">
    <property type="component" value="Unassembled WGS sequence"/>
</dbReference>
<evidence type="ECO:0000256" key="1">
    <source>
        <dbReference type="SAM" id="MobiDB-lite"/>
    </source>
</evidence>
<name>A0A9P6M6P4_MORAP</name>
<dbReference type="EMBL" id="JAAAHY010000058">
    <property type="protein sequence ID" value="KAF9967775.1"/>
    <property type="molecule type" value="Genomic_DNA"/>
</dbReference>
<feature type="region of interest" description="Disordered" evidence="1">
    <location>
        <begin position="1"/>
        <end position="104"/>
    </location>
</feature>
<protein>
    <submittedName>
        <fullName evidence="2">Uncharacterized protein</fullName>
    </submittedName>
</protein>
<feature type="compositionally biased region" description="Low complexity" evidence="1">
    <location>
        <begin position="322"/>
        <end position="332"/>
    </location>
</feature>
<dbReference type="AlphaFoldDB" id="A0A9P6M6P4"/>
<feature type="region of interest" description="Disordered" evidence="1">
    <location>
        <begin position="118"/>
        <end position="249"/>
    </location>
</feature>
<evidence type="ECO:0000313" key="2">
    <source>
        <dbReference type="EMBL" id="KAF9967775.1"/>
    </source>
</evidence>